<reference evidence="1 2" key="1">
    <citation type="submission" date="2019-02" db="EMBL/GenBank/DDBJ databases">
        <title>Deep-cultivation of Planctomycetes and their phenomic and genomic characterization uncovers novel biology.</title>
        <authorList>
            <person name="Wiegand S."/>
            <person name="Jogler M."/>
            <person name="Boedeker C."/>
            <person name="Pinto D."/>
            <person name="Vollmers J."/>
            <person name="Rivas-Marin E."/>
            <person name="Kohn T."/>
            <person name="Peeters S.H."/>
            <person name="Heuer A."/>
            <person name="Rast P."/>
            <person name="Oberbeckmann S."/>
            <person name="Bunk B."/>
            <person name="Jeske O."/>
            <person name="Meyerdierks A."/>
            <person name="Storesund J.E."/>
            <person name="Kallscheuer N."/>
            <person name="Luecker S."/>
            <person name="Lage O.M."/>
            <person name="Pohl T."/>
            <person name="Merkel B.J."/>
            <person name="Hornburger P."/>
            <person name="Mueller R.-W."/>
            <person name="Bruemmer F."/>
            <person name="Labrenz M."/>
            <person name="Spormann A.M."/>
            <person name="Op den Camp H."/>
            <person name="Overmann J."/>
            <person name="Amann R."/>
            <person name="Jetten M.S.M."/>
            <person name="Mascher T."/>
            <person name="Medema M.H."/>
            <person name="Devos D.P."/>
            <person name="Kaster A.-K."/>
            <person name="Ovreas L."/>
            <person name="Rohde M."/>
            <person name="Galperin M.Y."/>
            <person name="Jogler C."/>
        </authorList>
    </citation>
    <scope>NUCLEOTIDE SEQUENCE [LARGE SCALE GENOMIC DNA]</scope>
    <source>
        <strain evidence="1 2">ETA_A1</strain>
    </source>
</reference>
<evidence type="ECO:0000313" key="1">
    <source>
        <dbReference type="EMBL" id="QDU21296.1"/>
    </source>
</evidence>
<dbReference type="KEGG" id="uli:ETAA1_32620"/>
<gene>
    <name evidence="1" type="ORF">ETAA1_32620</name>
</gene>
<name>A0A517XUV8_9BACT</name>
<accession>A0A517XUV8</accession>
<organism evidence="1 2">
    <name type="scientific">Urbifossiella limnaea</name>
    <dbReference type="NCBI Taxonomy" id="2528023"/>
    <lineage>
        <taxon>Bacteria</taxon>
        <taxon>Pseudomonadati</taxon>
        <taxon>Planctomycetota</taxon>
        <taxon>Planctomycetia</taxon>
        <taxon>Gemmatales</taxon>
        <taxon>Gemmataceae</taxon>
        <taxon>Urbifossiella</taxon>
    </lineage>
</organism>
<dbReference type="AlphaFoldDB" id="A0A517XUV8"/>
<dbReference type="RefSeq" id="WP_202920159.1">
    <property type="nucleotide sequence ID" value="NZ_CP036273.1"/>
</dbReference>
<dbReference type="EMBL" id="CP036273">
    <property type="protein sequence ID" value="QDU21296.1"/>
    <property type="molecule type" value="Genomic_DNA"/>
</dbReference>
<dbReference type="Proteomes" id="UP000319576">
    <property type="component" value="Chromosome"/>
</dbReference>
<keyword evidence="2" id="KW-1185">Reference proteome</keyword>
<evidence type="ECO:0000313" key="2">
    <source>
        <dbReference type="Proteomes" id="UP000319576"/>
    </source>
</evidence>
<protein>
    <submittedName>
        <fullName evidence="1">Uncharacterized protein</fullName>
    </submittedName>
</protein>
<proteinExistence type="predicted"/>
<sequence>MTAAPVRPFDRTPPAEMTPAERATAVAALHATGLLRYLYPAAFPHPDGTTNSQE</sequence>